<sequence length="1480" mass="164926">MEHSSSMKTPMSTTLKLHSDPDGKDVNATIYRGMIGSLMYLTASRPHIMFSTFLCARFQSKPKESHLAAVKRIFRYLKGTADLGLWYPKETGFELTAYSDADHAGNMLDRKSTSGHVQFLGDRLVSWASKKQNCVSTSTAEAEYVAAASCCSQVIWMRTQLKDYGFNYSRIPIYCDSKSAIAISSNPVQHTKTKHIDVRYHFINYHMEKGTIELYFVNSEHQLADLFTKALDEKQFNYLVSKLGTTAQNQPPAIDPIADAELIPEDQFLPLTAKNYHLDVTQLAIQHQVIIEILRGHPLSYALTETATVPIIYLQQFWRFLHALEAEGGFHLEGRIDHTPVLLTSDLFRQFLRLPTAGSVAGQEDFDPLVSDATLCTDLILLGYGAELRIPSTFNRKHLSTLWYTLFTYINRCLSSITKGIDQTSAPILRIFHAVAFNRHVDFADLLWFELIQRVRSTASRRSNIVPFMRFLQIIIRNYMNLYPEIQRRSTHPMCPQHPTRKIPSRADPEGVVARQIPVGVLDHARPTALSVIAYRHTHNIPAPMVRPGPAGPAQGARPERREGQRPRTKGGSVRIAGASGQGVSRAIIVRGTGVGSAVGTSQPSSSRQPSSPPTTDTPMTEEATDSEAVQVQSSSVAATEGTSATSDTEGTQTATSASNEESSDSDGDDNQPTSGEIRRGKGVLVEHQEVSCVMESRSKLHSESTRVMGQPSSVVSPPATSSQVATSAIQSHVLGLGIEEAAVDLAAQLHAQPSHSTISQQMVVSHAHGDLAHTLSGSHLEGADIETREQLPPFSPSLHARSLDPFVIHAIPRSHIPFLAIAGSLSGPAGTSIVNPPSGRLRGLDGSPTTAIITPTVNIGGSTSTVVATTGSLSDPGVTQTEFVSREYMDGALKAVQSMMTEELDNIKCMVKGKGPATEPETTSIPSSLSAADLSIPELKSILLAKLIAQSQTEPTQDADLLSLLRSQASTPTPPTPQPIVSAEAFQIQQVMLQSLQQTVAVLTERLSAVEDTCRGQAERLKRRHDDQDDPDHHDGEKRQRRSEPESHVVESEQVEQGTGSGTRTEGQRQEQEQERESVTDLILYDYPTVEKPEEFEFDSPIVPEDWTIILDPYEVTDTIEECANSERALVVMQEEIDEILHPDDQSSTVIPLLTYPVNYPEFSATVVPERSPPASTVRKPVNTTPARPSKWERVRIKVPFLEESQKRIFAHWIRKYDEVVIHGLQSVKNKEKQRELVFVYRKFQHKYSKTKLRIVSVDKIIPAYFMKVKYTDFMVTREDGQQYCFSDADFPCLEPQDLLYILRDLKTRTVRPGEVIYALETVKRYMKCAIKLASVEDFQIGLESNQPKINLLKPDLKIPSDTQNVPAFTVIKFPEFGMTYVNDKGIMHFIRFNQIASFCDGTLMLLKDKLKRALDKDEKGVQLLDPKYKALVLEALGEIEERLEYRTQIRYFEISFRFRKIYVPNWRDYQLLFKGGDC</sequence>
<evidence type="ECO:0000313" key="2">
    <source>
        <dbReference type="Proteomes" id="UP001055879"/>
    </source>
</evidence>
<comment type="caution">
    <text evidence="1">The sequence shown here is derived from an EMBL/GenBank/DDBJ whole genome shotgun (WGS) entry which is preliminary data.</text>
</comment>
<proteinExistence type="predicted"/>
<gene>
    <name evidence="1" type="ORF">L6452_15159</name>
</gene>
<evidence type="ECO:0000313" key="1">
    <source>
        <dbReference type="EMBL" id="KAI3735651.1"/>
    </source>
</evidence>
<organism evidence="1 2">
    <name type="scientific">Arctium lappa</name>
    <name type="common">Greater burdock</name>
    <name type="synonym">Lappa major</name>
    <dbReference type="NCBI Taxonomy" id="4217"/>
    <lineage>
        <taxon>Eukaryota</taxon>
        <taxon>Viridiplantae</taxon>
        <taxon>Streptophyta</taxon>
        <taxon>Embryophyta</taxon>
        <taxon>Tracheophyta</taxon>
        <taxon>Spermatophyta</taxon>
        <taxon>Magnoliopsida</taxon>
        <taxon>eudicotyledons</taxon>
        <taxon>Gunneridae</taxon>
        <taxon>Pentapetalae</taxon>
        <taxon>asterids</taxon>
        <taxon>campanulids</taxon>
        <taxon>Asterales</taxon>
        <taxon>Asteraceae</taxon>
        <taxon>Carduoideae</taxon>
        <taxon>Cardueae</taxon>
        <taxon>Arctiinae</taxon>
        <taxon>Arctium</taxon>
    </lineage>
</organism>
<dbReference type="Proteomes" id="UP001055879">
    <property type="component" value="Linkage Group LG04"/>
</dbReference>
<dbReference type="EMBL" id="CM042050">
    <property type="protein sequence ID" value="KAI3735651.1"/>
    <property type="molecule type" value="Genomic_DNA"/>
</dbReference>
<accession>A0ACB9CN49</accession>
<keyword evidence="2" id="KW-1185">Reference proteome</keyword>
<reference evidence="2" key="1">
    <citation type="journal article" date="2022" name="Mol. Ecol. Resour.">
        <title>The genomes of chicory, endive, great burdock and yacon provide insights into Asteraceae palaeo-polyploidization history and plant inulin production.</title>
        <authorList>
            <person name="Fan W."/>
            <person name="Wang S."/>
            <person name="Wang H."/>
            <person name="Wang A."/>
            <person name="Jiang F."/>
            <person name="Liu H."/>
            <person name="Zhao H."/>
            <person name="Xu D."/>
            <person name="Zhang Y."/>
        </authorList>
    </citation>
    <scope>NUCLEOTIDE SEQUENCE [LARGE SCALE GENOMIC DNA]</scope>
    <source>
        <strain evidence="2">cv. Niubang</strain>
    </source>
</reference>
<protein>
    <submittedName>
        <fullName evidence="1">Uncharacterized protein</fullName>
    </submittedName>
</protein>
<name>A0ACB9CN49_ARCLA</name>
<reference evidence="1 2" key="2">
    <citation type="journal article" date="2022" name="Mol. Ecol. Resour.">
        <title>The genomes of chicory, endive, great burdock and yacon provide insights into Asteraceae paleo-polyploidization history and plant inulin production.</title>
        <authorList>
            <person name="Fan W."/>
            <person name="Wang S."/>
            <person name="Wang H."/>
            <person name="Wang A."/>
            <person name="Jiang F."/>
            <person name="Liu H."/>
            <person name="Zhao H."/>
            <person name="Xu D."/>
            <person name="Zhang Y."/>
        </authorList>
    </citation>
    <scope>NUCLEOTIDE SEQUENCE [LARGE SCALE GENOMIC DNA]</scope>
    <source>
        <strain evidence="2">cv. Niubang</strain>
    </source>
</reference>